<dbReference type="Pfam" id="PF05553">
    <property type="entry name" value="DUF761"/>
    <property type="match status" value="1"/>
</dbReference>
<name>A0AA35YTJ8_LACSI</name>
<gene>
    <name evidence="4" type="ORF">LSALG_LOCUS19546</name>
</gene>
<keyword evidence="2" id="KW-0812">Transmembrane</keyword>
<feature type="compositionally biased region" description="Polar residues" evidence="1">
    <location>
        <begin position="170"/>
        <end position="180"/>
    </location>
</feature>
<evidence type="ECO:0000256" key="2">
    <source>
        <dbReference type="SAM" id="Phobius"/>
    </source>
</evidence>
<dbReference type="EMBL" id="OX465080">
    <property type="protein sequence ID" value="CAI9279768.1"/>
    <property type="molecule type" value="Genomic_DNA"/>
</dbReference>
<protein>
    <recommendedName>
        <fullName evidence="3">DUF4408 domain-containing protein</fullName>
    </recommendedName>
</protein>
<proteinExistence type="predicted"/>
<dbReference type="AlphaFoldDB" id="A0AA35YTJ8"/>
<dbReference type="InterPro" id="IPR008480">
    <property type="entry name" value="DUF761_pln"/>
</dbReference>
<evidence type="ECO:0000259" key="3">
    <source>
        <dbReference type="Pfam" id="PF14364"/>
    </source>
</evidence>
<accession>A0AA35YTJ8</accession>
<keyword evidence="5" id="KW-1185">Reference proteome</keyword>
<dbReference type="Pfam" id="PF14364">
    <property type="entry name" value="DUF4408"/>
    <property type="match status" value="1"/>
</dbReference>
<feature type="region of interest" description="Disordered" evidence="1">
    <location>
        <begin position="294"/>
        <end position="320"/>
    </location>
</feature>
<dbReference type="PANTHER" id="PTHR33098:SF84">
    <property type="entry name" value="DUF4408 DOMAIN-CONTAINING PROTEIN"/>
    <property type="match status" value="1"/>
</dbReference>
<keyword evidence="2" id="KW-1133">Transmembrane helix</keyword>
<feature type="region of interest" description="Disordered" evidence="1">
    <location>
        <begin position="167"/>
        <end position="187"/>
    </location>
</feature>
<keyword evidence="2" id="KW-0472">Membrane</keyword>
<evidence type="ECO:0000313" key="4">
    <source>
        <dbReference type="EMBL" id="CAI9279768.1"/>
    </source>
</evidence>
<evidence type="ECO:0000256" key="1">
    <source>
        <dbReference type="SAM" id="MobiDB-lite"/>
    </source>
</evidence>
<dbReference type="InterPro" id="IPR025520">
    <property type="entry name" value="DUF4408"/>
</dbReference>
<dbReference type="PANTHER" id="PTHR33098">
    <property type="entry name" value="COTTON FIBER (DUF761)"/>
    <property type="match status" value="1"/>
</dbReference>
<evidence type="ECO:0000313" key="5">
    <source>
        <dbReference type="Proteomes" id="UP001177003"/>
    </source>
</evidence>
<dbReference type="Proteomes" id="UP001177003">
    <property type="component" value="Chromosome 4"/>
</dbReference>
<feature type="transmembrane region" description="Helical" evidence="2">
    <location>
        <begin position="12"/>
        <end position="40"/>
    </location>
</feature>
<sequence length="364" mass="40876">MPSSPSANSWILSLKVVLISAGLVCVAVMMKLAIPLMLNFAVSDLPAIWSVLVSLLKPPYLYVVINGIIITIAASTRFQHNNHQDNENYSQQQVNPPSDLASDLPPVSTMRRLNMPEHPPVVYDIEPNVMEPPMVYESAPAAVVDVKNMVALSGPEVVGGDEDAFVRSRPTWNPPQSIIKTESPPPLKVQSEFNFPVREKQLLSSRFAQHRKPTPEGARVLRVLKPKKHETMETTWKMITEKRHMPLTRHLRKSDTFVNHHNDVQSDESEEVATTTTTSTTKVVKKSETFKDRTNYENQNDYPKTASSAAAAGGKLKKEASLSNDELNRRVEAFIKKFNDDMRLQRQESLNQYMEMVNHGDGAH</sequence>
<reference evidence="4" key="1">
    <citation type="submission" date="2023-04" db="EMBL/GenBank/DDBJ databases">
        <authorList>
            <person name="Vijverberg K."/>
            <person name="Xiong W."/>
            <person name="Schranz E."/>
        </authorList>
    </citation>
    <scope>NUCLEOTIDE SEQUENCE</scope>
</reference>
<feature type="domain" description="DUF4408" evidence="3">
    <location>
        <begin position="46"/>
        <end position="78"/>
    </location>
</feature>
<organism evidence="4 5">
    <name type="scientific">Lactuca saligna</name>
    <name type="common">Willowleaf lettuce</name>
    <dbReference type="NCBI Taxonomy" id="75948"/>
    <lineage>
        <taxon>Eukaryota</taxon>
        <taxon>Viridiplantae</taxon>
        <taxon>Streptophyta</taxon>
        <taxon>Embryophyta</taxon>
        <taxon>Tracheophyta</taxon>
        <taxon>Spermatophyta</taxon>
        <taxon>Magnoliopsida</taxon>
        <taxon>eudicotyledons</taxon>
        <taxon>Gunneridae</taxon>
        <taxon>Pentapetalae</taxon>
        <taxon>asterids</taxon>
        <taxon>campanulids</taxon>
        <taxon>Asterales</taxon>
        <taxon>Asteraceae</taxon>
        <taxon>Cichorioideae</taxon>
        <taxon>Cichorieae</taxon>
        <taxon>Lactucinae</taxon>
        <taxon>Lactuca</taxon>
    </lineage>
</organism>